<dbReference type="GO" id="GO:0008757">
    <property type="term" value="F:S-adenosylmethionine-dependent methyltransferase activity"/>
    <property type="evidence" value="ECO:0007669"/>
    <property type="project" value="InterPro"/>
</dbReference>
<proteinExistence type="predicted"/>
<dbReference type="EMBL" id="SNXZ01000003">
    <property type="protein sequence ID" value="TDP98097.1"/>
    <property type="molecule type" value="Genomic_DNA"/>
</dbReference>
<protein>
    <submittedName>
        <fullName evidence="2">Methyltransferase family protein</fullName>
    </submittedName>
</protein>
<comment type="caution">
    <text evidence="2">The sequence shown here is derived from an EMBL/GenBank/DDBJ whole genome shotgun (WGS) entry which is preliminary data.</text>
</comment>
<dbReference type="OrthoDB" id="3636702at2"/>
<feature type="domain" description="Methyltransferase type 11" evidence="1">
    <location>
        <begin position="37"/>
        <end position="128"/>
    </location>
</feature>
<reference evidence="2 3" key="1">
    <citation type="submission" date="2019-03" db="EMBL/GenBank/DDBJ databases">
        <title>Genomic Encyclopedia of Type Strains, Phase IV (KMG-IV): sequencing the most valuable type-strain genomes for metagenomic binning, comparative biology and taxonomic classification.</title>
        <authorList>
            <person name="Goeker M."/>
        </authorList>
    </citation>
    <scope>NUCLEOTIDE SEQUENCE [LARGE SCALE GENOMIC DNA]</scope>
    <source>
        <strain evidence="2 3">DSM 45361</strain>
    </source>
</reference>
<evidence type="ECO:0000313" key="2">
    <source>
        <dbReference type="EMBL" id="TDP98097.1"/>
    </source>
</evidence>
<dbReference type="RefSeq" id="WP_133851200.1">
    <property type="nucleotide sequence ID" value="NZ_SNXZ01000003.1"/>
</dbReference>
<dbReference type="Proteomes" id="UP000295444">
    <property type="component" value="Unassembled WGS sequence"/>
</dbReference>
<keyword evidence="2" id="KW-0489">Methyltransferase</keyword>
<dbReference type="Gene3D" id="3.40.50.150">
    <property type="entry name" value="Vaccinia Virus protein VP39"/>
    <property type="match status" value="1"/>
</dbReference>
<gene>
    <name evidence="2" type="ORF">EV186_1031077</name>
</gene>
<evidence type="ECO:0000313" key="3">
    <source>
        <dbReference type="Proteomes" id="UP000295444"/>
    </source>
</evidence>
<dbReference type="CDD" id="cd02440">
    <property type="entry name" value="AdoMet_MTases"/>
    <property type="match status" value="1"/>
</dbReference>
<sequence length="243" mass="25492">MSRLVEALDAQAATAGVMRLRDWAHAELAARPGERALDVGCGTGSTTIQLADAAGTAVGVEPNAEVRAEAVRRAAGSASFVAGDACALPVSDASIDVLWCERVFQHLKAPSVAAAEFARVLRPGGRVALLDTDWATTILHPGDPRVVAAVSEVPMPQPFAGRMLAGWLSAAGLEIDDVGSQALIRPHDEVAWDLVRMMADGALRRGAISEADRDQLFGELAEAAERGALHFSVTMFGVVAHRP</sequence>
<dbReference type="AlphaFoldDB" id="A0A4R6SEE7"/>
<dbReference type="InterPro" id="IPR029063">
    <property type="entry name" value="SAM-dependent_MTases_sf"/>
</dbReference>
<dbReference type="Pfam" id="PF08241">
    <property type="entry name" value="Methyltransf_11"/>
    <property type="match status" value="1"/>
</dbReference>
<evidence type="ECO:0000259" key="1">
    <source>
        <dbReference type="Pfam" id="PF08241"/>
    </source>
</evidence>
<keyword evidence="2" id="KW-0808">Transferase</keyword>
<dbReference type="PANTHER" id="PTHR42912">
    <property type="entry name" value="METHYLTRANSFERASE"/>
    <property type="match status" value="1"/>
</dbReference>
<dbReference type="InterPro" id="IPR050508">
    <property type="entry name" value="Methyltransf_Superfamily"/>
</dbReference>
<keyword evidence="3" id="KW-1185">Reference proteome</keyword>
<organism evidence="2 3">
    <name type="scientific">Labedaea rhizosphaerae</name>
    <dbReference type="NCBI Taxonomy" id="598644"/>
    <lineage>
        <taxon>Bacteria</taxon>
        <taxon>Bacillati</taxon>
        <taxon>Actinomycetota</taxon>
        <taxon>Actinomycetes</taxon>
        <taxon>Pseudonocardiales</taxon>
        <taxon>Pseudonocardiaceae</taxon>
        <taxon>Labedaea</taxon>
    </lineage>
</organism>
<accession>A0A4R6SEE7</accession>
<dbReference type="SUPFAM" id="SSF53335">
    <property type="entry name" value="S-adenosyl-L-methionine-dependent methyltransferases"/>
    <property type="match status" value="1"/>
</dbReference>
<dbReference type="InterPro" id="IPR013216">
    <property type="entry name" value="Methyltransf_11"/>
</dbReference>
<name>A0A4R6SEE7_LABRH</name>
<dbReference type="GO" id="GO:0032259">
    <property type="term" value="P:methylation"/>
    <property type="evidence" value="ECO:0007669"/>
    <property type="project" value="UniProtKB-KW"/>
</dbReference>